<protein>
    <submittedName>
        <fullName evidence="1">Uncharacterized protein</fullName>
    </submittedName>
</protein>
<evidence type="ECO:0000313" key="2">
    <source>
        <dbReference type="Proteomes" id="UP000019116"/>
    </source>
</evidence>
<reference evidence="1" key="2">
    <citation type="submission" date="2018-10" db="UniProtKB">
        <authorList>
            <consortium name="EnsemblPlants"/>
        </authorList>
    </citation>
    <scope>IDENTIFICATION</scope>
</reference>
<dbReference type="STRING" id="4565.A0A3B6HYT0"/>
<dbReference type="Gramene" id="TraesCS4A03G0854500.1">
    <property type="protein sequence ID" value="TraesCS4A03G0854500.1.CDS"/>
    <property type="gene ID" value="TraesCS4A03G0854500"/>
</dbReference>
<dbReference type="OrthoDB" id="691102at2759"/>
<name>A0A3B6HYT0_WHEAT</name>
<accession>A0A3B6HYT0</accession>
<organism evidence="1">
    <name type="scientific">Triticum aestivum</name>
    <name type="common">Wheat</name>
    <dbReference type="NCBI Taxonomy" id="4565"/>
    <lineage>
        <taxon>Eukaryota</taxon>
        <taxon>Viridiplantae</taxon>
        <taxon>Streptophyta</taxon>
        <taxon>Embryophyta</taxon>
        <taxon>Tracheophyta</taxon>
        <taxon>Spermatophyta</taxon>
        <taxon>Magnoliopsida</taxon>
        <taxon>Liliopsida</taxon>
        <taxon>Poales</taxon>
        <taxon>Poaceae</taxon>
        <taxon>BOP clade</taxon>
        <taxon>Pooideae</taxon>
        <taxon>Triticodae</taxon>
        <taxon>Triticeae</taxon>
        <taxon>Triticinae</taxon>
        <taxon>Triticum</taxon>
    </lineage>
</organism>
<sequence>MQAQIEQVLQLSRALAAAHPQVQKVHLPCYYNKLLVVALSQAKLKVKKAIEKGNADGAQIYAENTIRKRTEHMNYLCLASRLAPYAHE</sequence>
<dbReference type="Proteomes" id="UP000019116">
    <property type="component" value="Chromosome 4A"/>
</dbReference>
<keyword evidence="2" id="KW-1185">Reference proteome</keyword>
<dbReference type="AlphaFoldDB" id="A0A3B6HYT0"/>
<dbReference type="Gramene" id="TraesNOR4A03G02185470.1">
    <property type="protein sequence ID" value="TraesNOR4A03G02185470.1"/>
    <property type="gene ID" value="TraesNOR4A03G02185470"/>
</dbReference>
<dbReference type="SMR" id="A0A3B6HYT0"/>
<dbReference type="Gramene" id="TraesCS4A02G344000.1">
    <property type="protein sequence ID" value="TraesCS4A02G344000.1"/>
    <property type="gene ID" value="TraesCS4A02G344000"/>
</dbReference>
<proteinExistence type="predicted"/>
<dbReference type="OMA" id="EHMNYLC"/>
<reference evidence="1" key="1">
    <citation type="submission" date="2018-08" db="EMBL/GenBank/DDBJ databases">
        <authorList>
            <person name="Rossello M."/>
        </authorList>
    </citation>
    <scope>NUCLEOTIDE SEQUENCE [LARGE SCALE GENOMIC DNA]</scope>
    <source>
        <strain evidence="1">cv. Chinese Spring</strain>
    </source>
</reference>
<dbReference type="EnsemblPlants" id="TraesCS4A02G344000.1">
    <property type="protein sequence ID" value="TraesCS4A02G344000.1"/>
    <property type="gene ID" value="TraesCS4A02G344000"/>
</dbReference>
<evidence type="ECO:0000313" key="1">
    <source>
        <dbReference type="EnsemblPlants" id="TraesCS4A02G344000.1"/>
    </source>
</evidence>